<sequence>MRLTFVHSTYTGMLLILATMHLVKIIFAATLLAQAGALVLWDAAPAAAQAGCLSQSAQRQAVRSGQAVRPGQIGRKLGGKVLRLNLCEGSGGLTWRVTVLQGDGRVVDREVDARSGQPIR</sequence>
<protein>
    <recommendedName>
        <fullName evidence="3">Peptidase YpeB-like protein</fullName>
    </recommendedName>
</protein>
<name>A0A8B2NS97_9HYPH</name>
<evidence type="ECO:0000313" key="2">
    <source>
        <dbReference type="Proteomes" id="UP000249590"/>
    </source>
</evidence>
<gene>
    <name evidence="1" type="ORF">DLJ53_26445</name>
</gene>
<comment type="caution">
    <text evidence="1">The sequence shown here is derived from an EMBL/GenBank/DDBJ whole genome shotgun (WGS) entry which is preliminary data.</text>
</comment>
<organism evidence="1 2">
    <name type="scientific">Acuticoccus sediminis</name>
    <dbReference type="NCBI Taxonomy" id="2184697"/>
    <lineage>
        <taxon>Bacteria</taxon>
        <taxon>Pseudomonadati</taxon>
        <taxon>Pseudomonadota</taxon>
        <taxon>Alphaproteobacteria</taxon>
        <taxon>Hyphomicrobiales</taxon>
        <taxon>Amorphaceae</taxon>
        <taxon>Acuticoccus</taxon>
    </lineage>
</organism>
<dbReference type="EMBL" id="QHHQ01000007">
    <property type="protein sequence ID" value="RAH98252.1"/>
    <property type="molecule type" value="Genomic_DNA"/>
</dbReference>
<accession>A0A8B2NS97</accession>
<proteinExistence type="predicted"/>
<keyword evidence="2" id="KW-1185">Reference proteome</keyword>
<dbReference type="AlphaFoldDB" id="A0A8B2NS97"/>
<evidence type="ECO:0000313" key="1">
    <source>
        <dbReference type="EMBL" id="RAH98252.1"/>
    </source>
</evidence>
<evidence type="ECO:0008006" key="3">
    <source>
        <dbReference type="Google" id="ProtNLM"/>
    </source>
</evidence>
<reference evidence="1 2" key="1">
    <citation type="submission" date="2018-05" db="EMBL/GenBank/DDBJ databases">
        <title>Acuticoccus sediminis sp. nov., isolated from deep-sea sediment of Indian Ocean.</title>
        <authorList>
            <person name="Liu X."/>
            <person name="Lai Q."/>
            <person name="Du Y."/>
            <person name="Sun F."/>
            <person name="Zhang X."/>
            <person name="Wang S."/>
            <person name="Shao Z."/>
        </authorList>
    </citation>
    <scope>NUCLEOTIDE SEQUENCE [LARGE SCALE GENOMIC DNA]</scope>
    <source>
        <strain evidence="1 2">PTG4-2</strain>
    </source>
</reference>
<dbReference type="RefSeq" id="WP_111351039.1">
    <property type="nucleotide sequence ID" value="NZ_JAIWKD010000005.1"/>
</dbReference>
<dbReference type="Proteomes" id="UP000249590">
    <property type="component" value="Unassembled WGS sequence"/>
</dbReference>